<name>A0ABT3STG5_9GAMM</name>
<evidence type="ECO:0000256" key="1">
    <source>
        <dbReference type="SAM" id="SignalP"/>
    </source>
</evidence>
<evidence type="ECO:0000313" key="2">
    <source>
        <dbReference type="EMBL" id="MCX2973287.1"/>
    </source>
</evidence>
<evidence type="ECO:0008006" key="4">
    <source>
        <dbReference type="Google" id="ProtNLM"/>
    </source>
</evidence>
<dbReference type="RefSeq" id="WP_279252220.1">
    <property type="nucleotide sequence ID" value="NZ_SHNP01000002.1"/>
</dbReference>
<sequence>MTRTAVALVFILAGNAHAALTVDGYYEMREKHGKDNAAIDLQVRMYLDGLLDGLFMASSDVPENKKSWCIPDDQQMTDELALKLFQKELKARAAEYQEFSELGIQVPFSLVMVDALQRAFPCNNK</sequence>
<keyword evidence="1" id="KW-0732">Signal</keyword>
<evidence type="ECO:0000313" key="3">
    <source>
        <dbReference type="Proteomes" id="UP001143307"/>
    </source>
</evidence>
<gene>
    <name evidence="2" type="ORF">EYC87_06770</name>
</gene>
<comment type="caution">
    <text evidence="2">The sequence shown here is derived from an EMBL/GenBank/DDBJ whole genome shotgun (WGS) entry which is preliminary data.</text>
</comment>
<feature type="chain" id="PRO_5045368912" description="Rap1a immunity protein domain-containing protein" evidence="1">
    <location>
        <begin position="19"/>
        <end position="125"/>
    </location>
</feature>
<protein>
    <recommendedName>
        <fullName evidence="4">Rap1a immunity protein domain-containing protein</fullName>
    </recommendedName>
</protein>
<proteinExistence type="predicted"/>
<reference evidence="2" key="1">
    <citation type="submission" date="2019-02" db="EMBL/GenBank/DDBJ databases">
        <authorList>
            <person name="Li S.-H."/>
        </authorList>
    </citation>
    <scope>NUCLEOTIDE SEQUENCE</scope>
    <source>
        <strain evidence="2">IMCC8485</strain>
    </source>
</reference>
<dbReference type="Proteomes" id="UP001143307">
    <property type="component" value="Unassembled WGS sequence"/>
</dbReference>
<organism evidence="2 3">
    <name type="scientific">Candidatus Seongchinamella marina</name>
    <dbReference type="NCBI Taxonomy" id="2518990"/>
    <lineage>
        <taxon>Bacteria</taxon>
        <taxon>Pseudomonadati</taxon>
        <taxon>Pseudomonadota</taxon>
        <taxon>Gammaproteobacteria</taxon>
        <taxon>Cellvibrionales</taxon>
        <taxon>Halieaceae</taxon>
        <taxon>Seongchinamella</taxon>
    </lineage>
</organism>
<feature type="signal peptide" evidence="1">
    <location>
        <begin position="1"/>
        <end position="18"/>
    </location>
</feature>
<accession>A0ABT3STG5</accession>
<dbReference type="EMBL" id="SHNP01000002">
    <property type="protein sequence ID" value="MCX2973287.1"/>
    <property type="molecule type" value="Genomic_DNA"/>
</dbReference>
<keyword evidence="3" id="KW-1185">Reference proteome</keyword>